<evidence type="ECO:0000256" key="3">
    <source>
        <dbReference type="SAM" id="MobiDB-lite"/>
    </source>
</evidence>
<dbReference type="PANTHER" id="PTHR46652">
    <property type="entry name" value="LEUCINE-RICH REPEAT AND IQ DOMAIN-CONTAINING PROTEIN 1-RELATED"/>
    <property type="match status" value="1"/>
</dbReference>
<dbReference type="SMART" id="SM00369">
    <property type="entry name" value="LRR_TYP"/>
    <property type="match status" value="9"/>
</dbReference>
<dbReference type="Pfam" id="PF13855">
    <property type="entry name" value="LRR_8"/>
    <property type="match status" value="1"/>
</dbReference>
<dbReference type="EMBL" id="KV454475">
    <property type="protein sequence ID" value="ODV64473.1"/>
    <property type="molecule type" value="Genomic_DNA"/>
</dbReference>
<dbReference type="SUPFAM" id="SSF52058">
    <property type="entry name" value="L domain-like"/>
    <property type="match status" value="1"/>
</dbReference>
<dbReference type="PRINTS" id="PR00019">
    <property type="entry name" value="LEURICHRPT"/>
</dbReference>
<dbReference type="Proteomes" id="UP000095038">
    <property type="component" value="Unassembled WGS sequence"/>
</dbReference>
<dbReference type="GeneID" id="30964951"/>
<evidence type="ECO:0000256" key="2">
    <source>
        <dbReference type="ARBA" id="ARBA00022737"/>
    </source>
</evidence>
<reference evidence="5" key="1">
    <citation type="submission" date="2016-05" db="EMBL/GenBank/DDBJ databases">
        <title>Comparative genomics of biotechnologically important yeasts.</title>
        <authorList>
            <consortium name="DOE Joint Genome Institute"/>
            <person name="Riley R."/>
            <person name="Haridas S."/>
            <person name="Wolfe K.H."/>
            <person name="Lopes M.R."/>
            <person name="Hittinger C.T."/>
            <person name="Goker M."/>
            <person name="Salamov A."/>
            <person name="Wisecaver J."/>
            <person name="Long T.M."/>
            <person name="Aerts A.L."/>
            <person name="Barry K."/>
            <person name="Choi C."/>
            <person name="Clum A."/>
            <person name="Coughlan A.Y."/>
            <person name="Deshpande S."/>
            <person name="Douglass A.P."/>
            <person name="Hanson S.J."/>
            <person name="Klenk H.-P."/>
            <person name="Labutti K."/>
            <person name="Lapidus A."/>
            <person name="Lindquist E."/>
            <person name="Lipzen A."/>
            <person name="Meier-Kolthoff J.P."/>
            <person name="Ohm R.A."/>
            <person name="Otillar R.P."/>
            <person name="Pangilinan J."/>
            <person name="Peng Y."/>
            <person name="Rokas A."/>
            <person name="Rosa C.A."/>
            <person name="Scheuner C."/>
            <person name="Sibirny A.A."/>
            <person name="Slot J.C."/>
            <person name="Stielow J.B."/>
            <person name="Sun H."/>
            <person name="Kurtzman C.P."/>
            <person name="Blackwell M."/>
            <person name="Grigoriev I.V."/>
            <person name="Jeffries T.W."/>
        </authorList>
    </citation>
    <scope>NUCLEOTIDE SEQUENCE [LARGE SCALE GENOMIC DNA]</scope>
    <source>
        <strain evidence="5">DSM 1968</strain>
    </source>
</reference>
<proteinExistence type="predicted"/>
<organism evidence="4 5">
    <name type="scientific">Ascoidea rubescens DSM 1968</name>
    <dbReference type="NCBI Taxonomy" id="1344418"/>
    <lineage>
        <taxon>Eukaryota</taxon>
        <taxon>Fungi</taxon>
        <taxon>Dikarya</taxon>
        <taxon>Ascomycota</taxon>
        <taxon>Saccharomycotina</taxon>
        <taxon>Saccharomycetes</taxon>
        <taxon>Ascoideaceae</taxon>
        <taxon>Ascoidea</taxon>
    </lineage>
</organism>
<dbReference type="InterPro" id="IPR032675">
    <property type="entry name" value="LRR_dom_sf"/>
</dbReference>
<dbReference type="Gene3D" id="3.80.10.10">
    <property type="entry name" value="Ribonuclease Inhibitor"/>
    <property type="match status" value="2"/>
</dbReference>
<evidence type="ECO:0000313" key="4">
    <source>
        <dbReference type="EMBL" id="ODV64473.1"/>
    </source>
</evidence>
<accession>A0A1D2VS90</accession>
<dbReference type="SMART" id="SM00365">
    <property type="entry name" value="LRR_SD22"/>
    <property type="match status" value="6"/>
</dbReference>
<dbReference type="PANTHER" id="PTHR46652:SF3">
    <property type="entry name" value="LEUCINE-RICH REPEAT-CONTAINING PROTEIN 9"/>
    <property type="match status" value="1"/>
</dbReference>
<protein>
    <submittedName>
        <fullName evidence="4">L domain-like protein</fullName>
    </submittedName>
</protein>
<dbReference type="PROSITE" id="PS51450">
    <property type="entry name" value="LRR"/>
    <property type="match status" value="9"/>
</dbReference>
<gene>
    <name evidence="4" type="ORF">ASCRUDRAFT_6285</name>
</gene>
<dbReference type="InParanoid" id="A0A1D2VS90"/>
<dbReference type="STRING" id="1344418.A0A1D2VS90"/>
<dbReference type="InterPro" id="IPR001611">
    <property type="entry name" value="Leu-rich_rpt"/>
</dbReference>
<dbReference type="InterPro" id="IPR050836">
    <property type="entry name" value="SDS22/Internalin_LRR"/>
</dbReference>
<dbReference type="AlphaFoldDB" id="A0A1D2VS90"/>
<sequence>MENLLSLSHFKQKLPIHLISLIFKNLPDNLTFLLSLSNDTLISSISSFHVSNNLFIHHNYNFKKNIPYTPISPINGLNDLLTANENSLLNKNHNKNKLILNLLDFLNLSPFNKDLLTHSNSIHFKLFILNNSDLTLFQNLINFIISILIKYTNNLHSNQNLYSNQNQNDNHNNNNNNNNNNNKFILKNFNFLIITGNEISLSSHQKINLLLSSLLKNSSFNTFFNFNISKSDWNSTLLPSQNHSSYKLLSLSSKNNFVNCNTFEHPQNLENLKKFNNLNFLNLSSNKISSSSIFTSLNSLQSLTWLDLSNNNFLNLNNISSCLNLLNLKYLSLASNNTFQIHPNFIQNLFNLQSLNLSNNNLSQLDSSFFSNNLSLKTLNLSNNNLTKINYLNHLSQLTTLDLSNNKISSIFKNSFSHLINLSHLDLSHNRIEFINGLKPLNNLRSLNLSNNYIDKIQNLSDLSVLSDLDLSSNRISRIQNINHLLNLNYLRLGYNTNIKKIEGLNHLSNLHHLNLIGVQIVDIDNQILQSDSPLNFSIVMSSPTYIQLEDESKIKQMKSSKMSFTYLMFYFNF</sequence>
<dbReference type="RefSeq" id="XP_020050780.1">
    <property type="nucleotide sequence ID" value="XM_020191315.1"/>
</dbReference>
<keyword evidence="2" id="KW-0677">Repeat</keyword>
<name>A0A1D2VS90_9ASCO</name>
<dbReference type="InterPro" id="IPR003591">
    <property type="entry name" value="Leu-rich_rpt_typical-subtyp"/>
</dbReference>
<keyword evidence="1" id="KW-0433">Leucine-rich repeat</keyword>
<evidence type="ECO:0000256" key="1">
    <source>
        <dbReference type="ARBA" id="ARBA00022614"/>
    </source>
</evidence>
<keyword evidence="5" id="KW-1185">Reference proteome</keyword>
<feature type="region of interest" description="Disordered" evidence="3">
    <location>
        <begin position="160"/>
        <end position="179"/>
    </location>
</feature>
<evidence type="ECO:0000313" key="5">
    <source>
        <dbReference type="Proteomes" id="UP000095038"/>
    </source>
</evidence>